<dbReference type="RefSeq" id="XP_026599387.1">
    <property type="nucleotide sequence ID" value="XM_026752325.1"/>
</dbReference>
<feature type="compositionally biased region" description="Gly residues" evidence="1">
    <location>
        <begin position="47"/>
        <end position="73"/>
    </location>
</feature>
<keyword evidence="2" id="KW-0732">Signal</keyword>
<evidence type="ECO:0000256" key="1">
    <source>
        <dbReference type="SAM" id="MobiDB-lite"/>
    </source>
</evidence>
<evidence type="ECO:0000313" key="4">
    <source>
        <dbReference type="Proteomes" id="UP000256690"/>
    </source>
</evidence>
<gene>
    <name evidence="3" type="ORF">DSM5745_10309</name>
</gene>
<feature type="signal peptide" evidence="2">
    <location>
        <begin position="1"/>
        <end position="20"/>
    </location>
</feature>
<proteinExistence type="predicted"/>
<accession>A0A3D8QND5</accession>
<dbReference type="GeneID" id="38120679"/>
<sequence length="201" mass="19680">MRALATLTTLLAAAATAVNAMPQWEGGESSEASEWSQGEGGESEWHQGGGGESEWNGGGGESEWNGGGGGGGIQEAQVPSTVTAAAAAQLCGATLRLSCCNRIITNGAFTTVPVGLVAGLLSELALVTEIAAFEACVAITAVTGGALSAQCSRTPACVATAAVGLAGGPAFPGIAVAEFLQLNLAPLGLPISLTEGLGLIL</sequence>
<feature type="chain" id="PRO_5017616937" description="Hydrophobin" evidence="2">
    <location>
        <begin position="21"/>
        <end position="201"/>
    </location>
</feature>
<organism evidence="3 4">
    <name type="scientific">Aspergillus mulundensis</name>
    <dbReference type="NCBI Taxonomy" id="1810919"/>
    <lineage>
        <taxon>Eukaryota</taxon>
        <taxon>Fungi</taxon>
        <taxon>Dikarya</taxon>
        <taxon>Ascomycota</taxon>
        <taxon>Pezizomycotina</taxon>
        <taxon>Eurotiomycetes</taxon>
        <taxon>Eurotiomycetidae</taxon>
        <taxon>Eurotiales</taxon>
        <taxon>Aspergillaceae</taxon>
        <taxon>Aspergillus</taxon>
        <taxon>Aspergillus subgen. Nidulantes</taxon>
    </lineage>
</organism>
<feature type="region of interest" description="Disordered" evidence="1">
    <location>
        <begin position="23"/>
        <end position="75"/>
    </location>
</feature>
<comment type="caution">
    <text evidence="3">The sequence shown here is derived from an EMBL/GenBank/DDBJ whole genome shotgun (WGS) entry which is preliminary data.</text>
</comment>
<dbReference type="Proteomes" id="UP000256690">
    <property type="component" value="Unassembled WGS sequence"/>
</dbReference>
<evidence type="ECO:0000256" key="2">
    <source>
        <dbReference type="SAM" id="SignalP"/>
    </source>
</evidence>
<reference evidence="3 4" key="1">
    <citation type="journal article" date="2018" name="IMA Fungus">
        <title>IMA Genome-F 9: Draft genome sequence of Annulohypoxylon stygium, Aspergillus mulundensis, Berkeleyomyces basicola (syn. Thielaviopsis basicola), Ceratocystis smalleyi, two Cercospora beticola strains, Coleophoma cylindrospora, Fusarium fracticaudum, Phialophora cf. hyalina, and Morchella septimelata.</title>
        <authorList>
            <person name="Wingfield B.D."/>
            <person name="Bills G.F."/>
            <person name="Dong Y."/>
            <person name="Huang W."/>
            <person name="Nel W.J."/>
            <person name="Swalarsk-Parry B.S."/>
            <person name="Vaghefi N."/>
            <person name="Wilken P.M."/>
            <person name="An Z."/>
            <person name="de Beer Z.W."/>
            <person name="De Vos L."/>
            <person name="Chen L."/>
            <person name="Duong T.A."/>
            <person name="Gao Y."/>
            <person name="Hammerbacher A."/>
            <person name="Kikkert J.R."/>
            <person name="Li Y."/>
            <person name="Li H."/>
            <person name="Li K."/>
            <person name="Li Q."/>
            <person name="Liu X."/>
            <person name="Ma X."/>
            <person name="Naidoo K."/>
            <person name="Pethybridge S.J."/>
            <person name="Sun J."/>
            <person name="Steenkamp E.T."/>
            <person name="van der Nest M.A."/>
            <person name="van Wyk S."/>
            <person name="Wingfield M.J."/>
            <person name="Xiong C."/>
            <person name="Yue Q."/>
            <person name="Zhang X."/>
        </authorList>
    </citation>
    <scope>NUCLEOTIDE SEQUENCE [LARGE SCALE GENOMIC DNA]</scope>
    <source>
        <strain evidence="3 4">DSM 5745</strain>
    </source>
</reference>
<feature type="compositionally biased region" description="Low complexity" evidence="1">
    <location>
        <begin position="23"/>
        <end position="37"/>
    </location>
</feature>
<dbReference type="AlphaFoldDB" id="A0A3D8QND5"/>
<protein>
    <recommendedName>
        <fullName evidence="5">Hydrophobin</fullName>
    </recommendedName>
</protein>
<dbReference type="EMBL" id="PVWQ01000015">
    <property type="protein sequence ID" value="RDW63198.1"/>
    <property type="molecule type" value="Genomic_DNA"/>
</dbReference>
<evidence type="ECO:0000313" key="3">
    <source>
        <dbReference type="EMBL" id="RDW63198.1"/>
    </source>
</evidence>
<keyword evidence="4" id="KW-1185">Reference proteome</keyword>
<evidence type="ECO:0008006" key="5">
    <source>
        <dbReference type="Google" id="ProtNLM"/>
    </source>
</evidence>
<name>A0A3D8QND5_9EURO</name>